<accession>A0A251U9D9</accession>
<proteinExistence type="predicted"/>
<dbReference type="InterPro" id="IPR036047">
    <property type="entry name" value="F-box-like_dom_sf"/>
</dbReference>
<dbReference type="InterPro" id="IPR006566">
    <property type="entry name" value="FBD"/>
</dbReference>
<feature type="domain" description="FBD" evidence="1">
    <location>
        <begin position="308"/>
        <end position="380"/>
    </location>
</feature>
<dbReference type="Gramene" id="mRNA:HanXRQr2_Chr07g0280441">
    <property type="protein sequence ID" value="mRNA:HanXRQr2_Chr07g0280441"/>
    <property type="gene ID" value="HanXRQr2_Chr07g0280441"/>
</dbReference>
<dbReference type="AlphaFoldDB" id="A0A251U9D9"/>
<dbReference type="Proteomes" id="UP000215914">
    <property type="component" value="Chromosome 7"/>
</dbReference>
<dbReference type="SUPFAM" id="SSF52047">
    <property type="entry name" value="RNI-like"/>
    <property type="match status" value="1"/>
</dbReference>
<evidence type="ECO:0000313" key="4">
    <source>
        <dbReference type="Proteomes" id="UP000215914"/>
    </source>
</evidence>
<dbReference type="OrthoDB" id="1274461at2759"/>
<reference evidence="3" key="2">
    <citation type="submission" date="2017-02" db="EMBL/GenBank/DDBJ databases">
        <title>Sunflower complete genome.</title>
        <authorList>
            <person name="Langlade N."/>
            <person name="Munos S."/>
        </authorList>
    </citation>
    <scope>NUCLEOTIDE SEQUENCE [LARGE SCALE GENOMIC DNA]</scope>
    <source>
        <tissue evidence="3">Leaves</tissue>
    </source>
</reference>
<reference evidence="2" key="3">
    <citation type="submission" date="2020-06" db="EMBL/GenBank/DDBJ databases">
        <title>Helianthus annuus Genome sequencing and assembly Release 2.</title>
        <authorList>
            <person name="Gouzy J."/>
            <person name="Langlade N."/>
            <person name="Munos S."/>
        </authorList>
    </citation>
    <scope>NUCLEOTIDE SEQUENCE</scope>
    <source>
        <tissue evidence="2">Leaves</tissue>
    </source>
</reference>
<dbReference type="InterPro" id="IPR055411">
    <property type="entry name" value="LRR_FXL15/At3g58940/PEG3-like"/>
</dbReference>
<sequence length="380" mass="43803">MDRISKLPVGIIETILCLLPIQEAARTSILSKEWRYHWIKIPKLVFIEDQFQVSTDRAELSVSNKPSKWRKKAKRSKFFHAICQVLLIHEGPIHDFTLEMQVDNSCVDIDHILLHLSKKNTVKMLKLDLHGKYTLPLSLFSLRQLTDLYLCGCDLEHQPPSTVFGSLTTLNLYEIGSSQKALLRLLSSCPLLKRLTIMCDGGTIDDSGDSTIADLIKCIPGIEYLSVLFFIFLFFPLPKELPTTLVHLKYLHLEWVWFRHEYAVPFFVLLLRSAPNLEKLKLEISAEDDMSDESYVKIHSFQHEYYSEFMLKHLNELEILHFSDALNELDFVKLILAKSPVLKKARILVWDEIDKDENLRISNILLSSPCASPVVKLSVR</sequence>
<name>A0A251U9D9_HELAN</name>
<dbReference type="Pfam" id="PF07723">
    <property type="entry name" value="LRR_2"/>
    <property type="match status" value="1"/>
</dbReference>
<dbReference type="SUPFAM" id="SSF81383">
    <property type="entry name" value="F-box domain"/>
    <property type="match status" value="1"/>
</dbReference>
<organism evidence="3 4">
    <name type="scientific">Helianthus annuus</name>
    <name type="common">Common sunflower</name>
    <dbReference type="NCBI Taxonomy" id="4232"/>
    <lineage>
        <taxon>Eukaryota</taxon>
        <taxon>Viridiplantae</taxon>
        <taxon>Streptophyta</taxon>
        <taxon>Embryophyta</taxon>
        <taxon>Tracheophyta</taxon>
        <taxon>Spermatophyta</taxon>
        <taxon>Magnoliopsida</taxon>
        <taxon>eudicotyledons</taxon>
        <taxon>Gunneridae</taxon>
        <taxon>Pentapetalae</taxon>
        <taxon>asterids</taxon>
        <taxon>campanulids</taxon>
        <taxon>Asterales</taxon>
        <taxon>Asteraceae</taxon>
        <taxon>Asteroideae</taxon>
        <taxon>Heliantheae alliance</taxon>
        <taxon>Heliantheae</taxon>
        <taxon>Helianthus</taxon>
    </lineage>
</organism>
<dbReference type="InterPro" id="IPR001810">
    <property type="entry name" value="F-box_dom"/>
</dbReference>
<evidence type="ECO:0000313" key="2">
    <source>
        <dbReference type="EMBL" id="KAF5797425.1"/>
    </source>
</evidence>
<dbReference type="InterPro" id="IPR032675">
    <property type="entry name" value="LRR_dom_sf"/>
</dbReference>
<dbReference type="Gene3D" id="3.80.10.10">
    <property type="entry name" value="Ribonuclease Inhibitor"/>
    <property type="match status" value="1"/>
</dbReference>
<dbReference type="Pfam" id="PF00646">
    <property type="entry name" value="F-box"/>
    <property type="match status" value="1"/>
</dbReference>
<protein>
    <submittedName>
        <fullName evidence="2">FBD domain, leucine-rich repeat domain superfamily, F-box-like domain superfamily</fullName>
    </submittedName>
    <submittedName>
        <fullName evidence="3">Putative F-box domain, FBD domain, Leucine-rich repeat domain, L domain-like protein</fullName>
    </submittedName>
</protein>
<evidence type="ECO:0000313" key="3">
    <source>
        <dbReference type="EMBL" id="OTG19958.1"/>
    </source>
</evidence>
<dbReference type="PANTHER" id="PTHR31639">
    <property type="entry name" value="F-BOX PROTEIN-LIKE"/>
    <property type="match status" value="1"/>
</dbReference>
<dbReference type="InParanoid" id="A0A251U9D9"/>
<dbReference type="SMART" id="SM00579">
    <property type="entry name" value="FBD"/>
    <property type="match status" value="1"/>
</dbReference>
<gene>
    <name evidence="3" type="ORF">HannXRQ_Chr07g0187671</name>
    <name evidence="2" type="ORF">HanXRQr2_Chr07g0280441</name>
</gene>
<evidence type="ECO:0000259" key="1">
    <source>
        <dbReference type="SMART" id="SM00579"/>
    </source>
</evidence>
<reference evidence="2 4" key="1">
    <citation type="journal article" date="2017" name="Nature">
        <title>The sunflower genome provides insights into oil metabolism, flowering and Asterid evolution.</title>
        <authorList>
            <person name="Badouin H."/>
            <person name="Gouzy J."/>
            <person name="Grassa C.J."/>
            <person name="Murat F."/>
            <person name="Staton S.E."/>
            <person name="Cottret L."/>
            <person name="Lelandais-Briere C."/>
            <person name="Owens G.L."/>
            <person name="Carrere S."/>
            <person name="Mayjonade B."/>
            <person name="Legrand L."/>
            <person name="Gill N."/>
            <person name="Kane N.C."/>
            <person name="Bowers J.E."/>
            <person name="Hubner S."/>
            <person name="Bellec A."/>
            <person name="Berard A."/>
            <person name="Berges H."/>
            <person name="Blanchet N."/>
            <person name="Boniface M.C."/>
            <person name="Brunel D."/>
            <person name="Catrice O."/>
            <person name="Chaidir N."/>
            <person name="Claudel C."/>
            <person name="Donnadieu C."/>
            <person name="Faraut T."/>
            <person name="Fievet G."/>
            <person name="Helmstetter N."/>
            <person name="King M."/>
            <person name="Knapp S.J."/>
            <person name="Lai Z."/>
            <person name="Le Paslier M.C."/>
            <person name="Lippi Y."/>
            <person name="Lorenzon L."/>
            <person name="Mandel J.R."/>
            <person name="Marage G."/>
            <person name="Marchand G."/>
            <person name="Marquand E."/>
            <person name="Bret-Mestries E."/>
            <person name="Morien E."/>
            <person name="Nambeesan S."/>
            <person name="Nguyen T."/>
            <person name="Pegot-Espagnet P."/>
            <person name="Pouilly N."/>
            <person name="Raftis F."/>
            <person name="Sallet E."/>
            <person name="Schiex T."/>
            <person name="Thomas J."/>
            <person name="Vandecasteele C."/>
            <person name="Vares D."/>
            <person name="Vear F."/>
            <person name="Vautrin S."/>
            <person name="Crespi M."/>
            <person name="Mangin B."/>
            <person name="Burke J.M."/>
            <person name="Salse J."/>
            <person name="Munos S."/>
            <person name="Vincourt P."/>
            <person name="Rieseberg L.H."/>
            <person name="Langlade N.B."/>
        </authorList>
    </citation>
    <scope>NUCLEOTIDE SEQUENCE [LARGE SCALE GENOMIC DNA]</scope>
    <source>
        <strain evidence="4">cv. SF193</strain>
        <tissue evidence="2">Leaves</tissue>
    </source>
</reference>
<dbReference type="EMBL" id="MNCJ02000322">
    <property type="protein sequence ID" value="KAF5797425.1"/>
    <property type="molecule type" value="Genomic_DNA"/>
</dbReference>
<dbReference type="Pfam" id="PF08387">
    <property type="entry name" value="FBD"/>
    <property type="match status" value="1"/>
</dbReference>
<keyword evidence="4" id="KW-1185">Reference proteome</keyword>
<dbReference type="InterPro" id="IPR013101">
    <property type="entry name" value="LRR_PRU1-like"/>
</dbReference>
<dbReference type="Pfam" id="PF24758">
    <property type="entry name" value="LRR_At5g56370"/>
    <property type="match status" value="1"/>
</dbReference>
<dbReference type="OMA" id="FECINIC"/>
<dbReference type="PANTHER" id="PTHR31639:SF315">
    <property type="entry name" value="LEUCINE-RICH REPEAT DOMAIN SUPERFAMILY, F-BOX-LIKE DOMAIN SUPERFAMILY"/>
    <property type="match status" value="1"/>
</dbReference>
<dbReference type="EMBL" id="CM007896">
    <property type="protein sequence ID" value="OTG19958.1"/>
    <property type="molecule type" value="Genomic_DNA"/>
</dbReference>